<evidence type="ECO:0000256" key="1">
    <source>
        <dbReference type="SAM" id="MobiDB-lite"/>
    </source>
</evidence>
<comment type="caution">
    <text evidence="2">The sequence shown here is derived from an EMBL/GenBank/DDBJ whole genome shotgun (WGS) entry which is preliminary data.</text>
</comment>
<dbReference type="Pfam" id="PF17038">
    <property type="entry name" value="CBP_BcsN"/>
    <property type="match status" value="1"/>
</dbReference>
<dbReference type="EMBL" id="JBEPML010000004">
    <property type="protein sequence ID" value="MET3791441.1"/>
    <property type="molecule type" value="Genomic_DNA"/>
</dbReference>
<proteinExistence type="predicted"/>
<dbReference type="RefSeq" id="WP_354193764.1">
    <property type="nucleotide sequence ID" value="NZ_JBEPML010000004.1"/>
</dbReference>
<dbReference type="Proteomes" id="UP001549076">
    <property type="component" value="Unassembled WGS sequence"/>
</dbReference>
<protein>
    <recommendedName>
        <fullName evidence="4">Cellulose biosynthesis protein BcsN</fullName>
    </recommendedName>
</protein>
<evidence type="ECO:0008006" key="4">
    <source>
        <dbReference type="Google" id="ProtNLM"/>
    </source>
</evidence>
<dbReference type="InterPro" id="IPR031482">
    <property type="entry name" value="CBP_BcsN"/>
</dbReference>
<evidence type="ECO:0000313" key="2">
    <source>
        <dbReference type="EMBL" id="MET3791441.1"/>
    </source>
</evidence>
<reference evidence="2 3" key="1">
    <citation type="submission" date="2024-06" db="EMBL/GenBank/DDBJ databases">
        <title>Genomic Encyclopedia of Type Strains, Phase IV (KMG-IV): sequencing the most valuable type-strain genomes for metagenomic binning, comparative biology and taxonomic classification.</title>
        <authorList>
            <person name="Goeker M."/>
        </authorList>
    </citation>
    <scope>NUCLEOTIDE SEQUENCE [LARGE SCALE GENOMIC DNA]</scope>
    <source>
        <strain evidence="2 3">DSM 27865</strain>
    </source>
</reference>
<gene>
    <name evidence="2" type="ORF">ABID37_001649</name>
</gene>
<sequence>MVKTRAEPLPYVTYTSCLRGVALSVLAVVVAACAQPNRLERSSLTESLPAQQALVLPPPGGPAVVGVIERRYSNAIQQDVVLAAETAVPGQNLLRIQAFGPVGSGGTTALVDRHLSEAAIGREMRGLLPGVAMRRSALYAQNAYGPFGYATGRHGKSDLCLYAWQRIAAPQANAPLGSRGTIQIRLRVCRAGATEQALLAIMHGYTINASFAGSGWNPYGPPSPADPRLGRTGQPIHSAGPPVPQASDDPEPAPAPVRRSPTPVAAPVLQTLPAPPAGAPIVPPPPAAAAGEDITVPAPPAE</sequence>
<organism evidence="2 3">
    <name type="scientific">Aquamicrobium terrae</name>
    <dbReference type="NCBI Taxonomy" id="1324945"/>
    <lineage>
        <taxon>Bacteria</taxon>
        <taxon>Pseudomonadati</taxon>
        <taxon>Pseudomonadota</taxon>
        <taxon>Alphaproteobacteria</taxon>
        <taxon>Hyphomicrobiales</taxon>
        <taxon>Phyllobacteriaceae</taxon>
        <taxon>Aquamicrobium</taxon>
    </lineage>
</organism>
<dbReference type="PROSITE" id="PS51257">
    <property type="entry name" value="PROKAR_LIPOPROTEIN"/>
    <property type="match status" value="1"/>
</dbReference>
<keyword evidence="3" id="KW-1185">Reference proteome</keyword>
<evidence type="ECO:0000313" key="3">
    <source>
        <dbReference type="Proteomes" id="UP001549076"/>
    </source>
</evidence>
<accession>A0ABV2MXD4</accession>
<name>A0ABV2MXD4_9HYPH</name>
<feature type="region of interest" description="Disordered" evidence="1">
    <location>
        <begin position="218"/>
        <end position="302"/>
    </location>
</feature>
<feature type="compositionally biased region" description="Pro residues" evidence="1">
    <location>
        <begin position="273"/>
        <end position="287"/>
    </location>
</feature>